<gene>
    <name evidence="2" type="ORF">C1H87_03280</name>
</gene>
<sequence length="238" mass="26443">MNLQTIITQLTSPFKILLDFVSLIVNTIFRGLIIWKSLFPTRELPKINFSGVRIINMIFLIIIPPLFIGCNNDDDTVHVPENKQVTLKITGKGTVLGQTKTFPHPKTGETIEALCFLMDLIDSETGNIIGTLQDCVVESIYYGDGTYTSKVITSINIDGRGSIQSESEVLHTMQPPVPDFKTIVFTTTCTPTKNNIVDTTFEFENMEGTVSLDGEVKIGLGKDIVAYNNNFTINMKKN</sequence>
<dbReference type="AlphaFoldDB" id="A0A2K9PL37"/>
<reference evidence="2 3" key="1">
    <citation type="submission" date="2018-01" db="EMBL/GenBank/DDBJ databases">
        <title>Complete genome sequence of Flavivirga eckloniae ECD14 isolated from seaweed Ecklonia cava.</title>
        <authorList>
            <person name="Lee J.H."/>
            <person name="Baik K.S."/>
            <person name="Seong C.N."/>
        </authorList>
    </citation>
    <scope>NUCLEOTIDE SEQUENCE [LARGE SCALE GENOMIC DNA]</scope>
    <source>
        <strain evidence="2 3">ECD14</strain>
    </source>
</reference>
<protein>
    <submittedName>
        <fullName evidence="2">Uncharacterized protein</fullName>
    </submittedName>
</protein>
<evidence type="ECO:0000313" key="3">
    <source>
        <dbReference type="Proteomes" id="UP000235826"/>
    </source>
</evidence>
<accession>A0A2K9PL37</accession>
<organism evidence="2 3">
    <name type="scientific">Flavivirga eckloniae</name>
    <dbReference type="NCBI Taxonomy" id="1803846"/>
    <lineage>
        <taxon>Bacteria</taxon>
        <taxon>Pseudomonadati</taxon>
        <taxon>Bacteroidota</taxon>
        <taxon>Flavobacteriia</taxon>
        <taxon>Flavobacteriales</taxon>
        <taxon>Flavobacteriaceae</taxon>
        <taxon>Flavivirga</taxon>
    </lineage>
</organism>
<dbReference type="EMBL" id="CP025791">
    <property type="protein sequence ID" value="AUP77789.1"/>
    <property type="molecule type" value="Genomic_DNA"/>
</dbReference>
<keyword evidence="1" id="KW-0812">Transmembrane</keyword>
<keyword evidence="3" id="KW-1185">Reference proteome</keyword>
<feature type="transmembrane region" description="Helical" evidence="1">
    <location>
        <begin position="16"/>
        <end position="35"/>
    </location>
</feature>
<feature type="transmembrane region" description="Helical" evidence="1">
    <location>
        <begin position="47"/>
        <end position="68"/>
    </location>
</feature>
<dbReference type="KEGG" id="fek:C1H87_03280"/>
<dbReference type="Proteomes" id="UP000235826">
    <property type="component" value="Chromosome"/>
</dbReference>
<name>A0A2K9PL37_9FLAO</name>
<proteinExistence type="predicted"/>
<keyword evidence="1" id="KW-1133">Transmembrane helix</keyword>
<dbReference type="RefSeq" id="WP_102754448.1">
    <property type="nucleotide sequence ID" value="NZ_CP025791.1"/>
</dbReference>
<dbReference type="OrthoDB" id="1432447at2"/>
<evidence type="ECO:0000313" key="2">
    <source>
        <dbReference type="EMBL" id="AUP77789.1"/>
    </source>
</evidence>
<keyword evidence="1" id="KW-0472">Membrane</keyword>
<evidence type="ECO:0000256" key="1">
    <source>
        <dbReference type="SAM" id="Phobius"/>
    </source>
</evidence>